<dbReference type="OrthoDB" id="6628406at2759"/>
<evidence type="ECO:0000256" key="3">
    <source>
        <dbReference type="ARBA" id="ARBA00022448"/>
    </source>
</evidence>
<evidence type="ECO:0000256" key="6">
    <source>
        <dbReference type="ARBA" id="ARBA00022989"/>
    </source>
</evidence>
<keyword evidence="6 14" id="KW-1133">Transmembrane helix</keyword>
<keyword evidence="11 12" id="KW-0407">Ion channel</keyword>
<keyword evidence="4 12" id="KW-0894">Sodium channel</keyword>
<keyword evidence="9 14" id="KW-0472">Membrane</keyword>
<dbReference type="GO" id="GO:0015280">
    <property type="term" value="F:ligand-gated sodium channel activity"/>
    <property type="evidence" value="ECO:0007669"/>
    <property type="project" value="TreeGrafter"/>
</dbReference>
<evidence type="ECO:0000256" key="12">
    <source>
        <dbReference type="RuleBase" id="RU000679"/>
    </source>
</evidence>
<dbReference type="KEGG" id="bany:112050974"/>
<comment type="similarity">
    <text evidence="2 12">Belongs to the amiloride-sensitive sodium channel (TC 1.A.6) family.</text>
</comment>
<organism evidence="15 16">
    <name type="scientific">Bicyclus anynana</name>
    <name type="common">Squinting bush brown butterfly</name>
    <dbReference type="NCBI Taxonomy" id="110368"/>
    <lineage>
        <taxon>Eukaryota</taxon>
        <taxon>Metazoa</taxon>
        <taxon>Ecdysozoa</taxon>
        <taxon>Arthropoda</taxon>
        <taxon>Hexapoda</taxon>
        <taxon>Insecta</taxon>
        <taxon>Pterygota</taxon>
        <taxon>Neoptera</taxon>
        <taxon>Endopterygota</taxon>
        <taxon>Lepidoptera</taxon>
        <taxon>Glossata</taxon>
        <taxon>Ditrysia</taxon>
        <taxon>Papilionoidea</taxon>
        <taxon>Nymphalidae</taxon>
        <taxon>Satyrinae</taxon>
        <taxon>Satyrini</taxon>
        <taxon>Mycalesina</taxon>
        <taxon>Bicyclus</taxon>
    </lineage>
</organism>
<evidence type="ECO:0000256" key="11">
    <source>
        <dbReference type="ARBA" id="ARBA00023303"/>
    </source>
</evidence>
<evidence type="ECO:0000256" key="9">
    <source>
        <dbReference type="ARBA" id="ARBA00023136"/>
    </source>
</evidence>
<evidence type="ECO:0000256" key="4">
    <source>
        <dbReference type="ARBA" id="ARBA00022461"/>
    </source>
</evidence>
<dbReference type="AlphaFoldDB" id="A0A6J1NJH8"/>
<keyword evidence="7" id="KW-0915">Sodium</keyword>
<dbReference type="RefSeq" id="XP_023945162.2">
    <property type="nucleotide sequence ID" value="XM_024089394.2"/>
</dbReference>
<dbReference type="Gene3D" id="1.10.287.820">
    <property type="entry name" value="Acid-sensing ion channel domain"/>
    <property type="match status" value="1"/>
</dbReference>
<feature type="region of interest" description="Disordered" evidence="13">
    <location>
        <begin position="1"/>
        <end position="20"/>
    </location>
</feature>
<evidence type="ECO:0000313" key="15">
    <source>
        <dbReference type="Proteomes" id="UP001652582"/>
    </source>
</evidence>
<reference evidence="16" key="1">
    <citation type="submission" date="2025-08" db="UniProtKB">
        <authorList>
            <consortium name="RefSeq"/>
        </authorList>
    </citation>
    <scope>IDENTIFICATION</scope>
</reference>
<feature type="transmembrane region" description="Helical" evidence="14">
    <location>
        <begin position="65"/>
        <end position="87"/>
    </location>
</feature>
<dbReference type="GO" id="GO:0005886">
    <property type="term" value="C:plasma membrane"/>
    <property type="evidence" value="ECO:0007669"/>
    <property type="project" value="TreeGrafter"/>
</dbReference>
<dbReference type="Pfam" id="PF00858">
    <property type="entry name" value="ASC"/>
    <property type="match status" value="1"/>
</dbReference>
<accession>A0A6J1NJH8</accession>
<keyword evidence="10 12" id="KW-0739">Sodium transport</keyword>
<dbReference type="Gene3D" id="1.10.287.770">
    <property type="entry name" value="YojJ-like"/>
    <property type="match status" value="1"/>
</dbReference>
<protein>
    <submittedName>
        <fullName evidence="16">Sodium channel protein Nach-like</fullName>
    </submittedName>
</protein>
<evidence type="ECO:0000256" key="5">
    <source>
        <dbReference type="ARBA" id="ARBA00022692"/>
    </source>
</evidence>
<dbReference type="PANTHER" id="PTHR11690:SF240">
    <property type="entry name" value="PICKPOCKET 25-RELATED"/>
    <property type="match status" value="1"/>
</dbReference>
<keyword evidence="8 12" id="KW-0406">Ion transport</keyword>
<evidence type="ECO:0000256" key="1">
    <source>
        <dbReference type="ARBA" id="ARBA00004141"/>
    </source>
</evidence>
<evidence type="ECO:0000256" key="8">
    <source>
        <dbReference type="ARBA" id="ARBA00023065"/>
    </source>
</evidence>
<dbReference type="PANTHER" id="PTHR11690">
    <property type="entry name" value="AMILORIDE-SENSITIVE SODIUM CHANNEL-RELATED"/>
    <property type="match status" value="1"/>
</dbReference>
<evidence type="ECO:0000256" key="2">
    <source>
        <dbReference type="ARBA" id="ARBA00007193"/>
    </source>
</evidence>
<dbReference type="InterPro" id="IPR001873">
    <property type="entry name" value="ENaC"/>
</dbReference>
<comment type="subcellular location">
    <subcellularLocation>
        <location evidence="1">Membrane</location>
        <topology evidence="1">Multi-pass membrane protein</topology>
    </subcellularLocation>
</comment>
<keyword evidence="5 12" id="KW-0812">Transmembrane</keyword>
<sequence length="473" mass="54618">MFPKRKVNVQRNQDVNHQKEHNNGHKLLSQVLIEKIRDYVVLFLETSTIHGFNHLVNDRRHPCEVILWLIVVMISLYGTISISWMTWTRYQSSPTVISIDRNMYAWNTTFPSTSICPEEKVDLEKLELYLNTSTVEDKEKLKTFITALANATFENFDALPDYKDIEARDYLETLLSLTPPFKPTVSIGAAGVGFGKMVPTITEMGLCYATNSKIAIYNSPEYRKANRWDVIQNKSSSYFVHPLDGEVFAQILNISSYRVYIHSPLEVPDVASKYHHSPSYFYMKIFVTATTVYTSDEAAGLSVAQRRCRFSHENNLKHNSVYSYTMCRIECRIRLCLQYCQCIPHFYRRIGDEKICDVKGLHCLARYKDILINLMHKGGKKVDCECFPICHNVHYSVQSYALQSWILGTNFQWGISTYPRMKYRRDIIFGFTDVLVAVGGMAGLFLGCSVLSFMEILYFMTLRLISYTKTTNK</sequence>
<dbReference type="Proteomes" id="UP001652582">
    <property type="component" value="Chromosome 12"/>
</dbReference>
<evidence type="ECO:0000256" key="13">
    <source>
        <dbReference type="SAM" id="MobiDB-lite"/>
    </source>
</evidence>
<proteinExistence type="inferred from homology"/>
<name>A0A6J1NJH8_BICAN</name>
<evidence type="ECO:0000256" key="7">
    <source>
        <dbReference type="ARBA" id="ARBA00023053"/>
    </source>
</evidence>
<evidence type="ECO:0000256" key="10">
    <source>
        <dbReference type="ARBA" id="ARBA00023201"/>
    </source>
</evidence>
<dbReference type="GeneID" id="112050974"/>
<keyword evidence="15" id="KW-1185">Reference proteome</keyword>
<feature type="transmembrane region" description="Helical" evidence="14">
    <location>
        <begin position="434"/>
        <end position="459"/>
    </location>
</feature>
<evidence type="ECO:0000313" key="16">
    <source>
        <dbReference type="RefSeq" id="XP_023945162.2"/>
    </source>
</evidence>
<keyword evidence="3 12" id="KW-0813">Transport</keyword>
<evidence type="ECO:0000256" key="14">
    <source>
        <dbReference type="SAM" id="Phobius"/>
    </source>
</evidence>
<gene>
    <name evidence="16" type="primary">LOC112050974</name>
</gene>